<reference evidence="1 2" key="1">
    <citation type="submission" date="2016-07" db="EMBL/GenBank/DDBJ databases">
        <title>Pervasive Adenine N6-methylation of Active Genes in Fungi.</title>
        <authorList>
            <consortium name="DOE Joint Genome Institute"/>
            <person name="Mondo S.J."/>
            <person name="Dannebaum R.O."/>
            <person name="Kuo R.C."/>
            <person name="Labutti K."/>
            <person name="Haridas S."/>
            <person name="Kuo A."/>
            <person name="Salamov A."/>
            <person name="Ahrendt S.R."/>
            <person name="Lipzen A."/>
            <person name="Sullivan W."/>
            <person name="Andreopoulos W.B."/>
            <person name="Clum A."/>
            <person name="Lindquist E."/>
            <person name="Daum C."/>
            <person name="Ramamoorthy G.K."/>
            <person name="Gryganskyi A."/>
            <person name="Culley D."/>
            <person name="Magnuson J.K."/>
            <person name="James T.Y."/>
            <person name="O'Malley M.A."/>
            <person name="Stajich J.E."/>
            <person name="Spatafora J.W."/>
            <person name="Visel A."/>
            <person name="Grigoriev I.V."/>
        </authorList>
    </citation>
    <scope>NUCLEOTIDE SEQUENCE [LARGE SCALE GENOMIC DNA]</scope>
    <source>
        <strain evidence="1 2">PL171</strain>
    </source>
</reference>
<dbReference type="EMBL" id="MCFL01000207">
    <property type="protein sequence ID" value="ORZ29358.1"/>
    <property type="molecule type" value="Genomic_DNA"/>
</dbReference>
<evidence type="ECO:0000313" key="2">
    <source>
        <dbReference type="Proteomes" id="UP000193411"/>
    </source>
</evidence>
<dbReference type="Proteomes" id="UP000193411">
    <property type="component" value="Unassembled WGS sequence"/>
</dbReference>
<organism evidence="1 2">
    <name type="scientific">Catenaria anguillulae PL171</name>
    <dbReference type="NCBI Taxonomy" id="765915"/>
    <lineage>
        <taxon>Eukaryota</taxon>
        <taxon>Fungi</taxon>
        <taxon>Fungi incertae sedis</taxon>
        <taxon>Blastocladiomycota</taxon>
        <taxon>Blastocladiomycetes</taxon>
        <taxon>Blastocladiales</taxon>
        <taxon>Catenariaceae</taxon>
        <taxon>Catenaria</taxon>
    </lineage>
</organism>
<name>A0A1Y2H465_9FUNG</name>
<gene>
    <name evidence="1" type="ORF">BCR44DRAFT_1451462</name>
</gene>
<proteinExistence type="predicted"/>
<evidence type="ECO:0000313" key="1">
    <source>
        <dbReference type="EMBL" id="ORZ29358.1"/>
    </source>
</evidence>
<sequence>MSAANPGLNTISNDTVSMDRVPIELWASILSLAHPRTDLVVSTRLASNAAQMSPVLRSWAYRLVFLEPLAPTSHGSVPFSLGVPIPSFQLETKLSKLLQSCLPCQPGDPVHGIVLQPKPGAGLARLPTDPPLNLLQGQILSLATWLVSDRGPYRRHTDGLGGSENLICSRLDSLHAPVKPDVTVRWQAVPDLLHLAVFAIRLGQPDFFTFIIQRLVADLFPNGQLTDTYPALPFTYWARLMLHDSHSIGSIVHDLASGSDADTCLSPVHFFLWLATADWSLALFEAIPAAFGVDYTSTVTQFVSMLANDPILWSICLNTLGLATDPDRITLLMDHLVTFKPNFFQHILSQASRYPRYMSVLMCANSHDCAVSMRLFAKYDLALIDQIKTLPSARDMVGHAILDYCFRGQNDTYLPVLFDNQLLDARELGLVLNRVVVNQQNLEAMRMFVARTPKDLLGEIVCQGINNFPSYMSPSLDYFASMANVLHASTMPFFRTISSRTYRWTLNQDDMSKVLFIVPQNHLAVAWDYKKLSAELAADPAMADEYGVVYDRIKKLTNVF</sequence>
<dbReference type="AlphaFoldDB" id="A0A1Y2H465"/>
<protein>
    <submittedName>
        <fullName evidence="1">Uncharacterized protein</fullName>
    </submittedName>
</protein>
<keyword evidence="2" id="KW-1185">Reference proteome</keyword>
<accession>A0A1Y2H465</accession>
<comment type="caution">
    <text evidence="1">The sequence shown here is derived from an EMBL/GenBank/DDBJ whole genome shotgun (WGS) entry which is preliminary data.</text>
</comment>